<sequence length="110" mass="11470">MIGMQVQIVGRHDHAVDEIGVPIRMATRVADRPAQPADAVHIGKDVWIGASTVILSGVSIGAGSIIGAGSVVTKDIPECSIAVGSPARVIGGRFANDEDRAQHLRLLDQL</sequence>
<dbReference type="InterPro" id="IPR018357">
    <property type="entry name" value="Hexapep_transf_CS"/>
</dbReference>
<evidence type="ECO:0000313" key="4">
    <source>
        <dbReference type="Proteomes" id="UP000030466"/>
    </source>
</evidence>
<dbReference type="Pfam" id="PF00132">
    <property type="entry name" value="Hexapep"/>
    <property type="match status" value="1"/>
</dbReference>
<organism evidence="3 4">
    <name type="scientific">Kocuria rosea subsp. polaris</name>
    <dbReference type="NCBI Taxonomy" id="136273"/>
    <lineage>
        <taxon>Bacteria</taxon>
        <taxon>Bacillati</taxon>
        <taxon>Actinomycetota</taxon>
        <taxon>Actinomycetes</taxon>
        <taxon>Micrococcales</taxon>
        <taxon>Micrococcaceae</taxon>
        <taxon>Kocuria</taxon>
    </lineage>
</organism>
<keyword evidence="4" id="KW-1185">Reference proteome</keyword>
<dbReference type="InterPro" id="IPR051159">
    <property type="entry name" value="Hexapeptide_acetyltransf"/>
</dbReference>
<dbReference type="GO" id="GO:0016740">
    <property type="term" value="F:transferase activity"/>
    <property type="evidence" value="ECO:0007669"/>
    <property type="project" value="UniProtKB-KW"/>
</dbReference>
<keyword evidence="2" id="KW-0677">Repeat</keyword>
<name>A0A0A6VUM9_KOCRO</name>
<dbReference type="SUPFAM" id="SSF51161">
    <property type="entry name" value="Trimeric LpxA-like enzymes"/>
    <property type="match status" value="1"/>
</dbReference>
<dbReference type="PROSITE" id="PS00101">
    <property type="entry name" value="HEXAPEP_TRANSFERASES"/>
    <property type="match status" value="1"/>
</dbReference>
<dbReference type="AlphaFoldDB" id="A0A0A6VUM9"/>
<dbReference type="Proteomes" id="UP000030466">
    <property type="component" value="Unassembled WGS sequence"/>
</dbReference>
<evidence type="ECO:0000256" key="1">
    <source>
        <dbReference type="ARBA" id="ARBA00022679"/>
    </source>
</evidence>
<evidence type="ECO:0000256" key="2">
    <source>
        <dbReference type="ARBA" id="ARBA00022737"/>
    </source>
</evidence>
<comment type="caution">
    <text evidence="3">The sequence shown here is derived from an EMBL/GenBank/DDBJ whole genome shotgun (WGS) entry which is preliminary data.</text>
</comment>
<protein>
    <submittedName>
        <fullName evidence="3">Acetyltransferase</fullName>
    </submittedName>
</protein>
<dbReference type="InterPro" id="IPR011004">
    <property type="entry name" value="Trimer_LpxA-like_sf"/>
</dbReference>
<gene>
    <name evidence="3" type="ORF">GY22_09455</name>
</gene>
<reference evidence="3 4" key="1">
    <citation type="journal article" date="2003" name="Int. J. Syst. Evol. Microbiol.">
        <title>Kocuria polaris sp. nov., an orange-pigmented psychrophilic bacterium isolated from an Antarctic cyanobacterial mat sample.</title>
        <authorList>
            <person name="Reddy G.S."/>
            <person name="Prakash J.S."/>
            <person name="Prabahar V."/>
            <person name="Matsumoto G.I."/>
            <person name="Stackebrandt E."/>
            <person name="Shivaji S."/>
        </authorList>
    </citation>
    <scope>NUCLEOTIDE SEQUENCE [LARGE SCALE GENOMIC DNA]</scope>
    <source>
        <strain evidence="3 4">CMS 76or</strain>
    </source>
</reference>
<dbReference type="InterPro" id="IPR001451">
    <property type="entry name" value="Hexapep"/>
</dbReference>
<dbReference type="Gene3D" id="2.160.10.10">
    <property type="entry name" value="Hexapeptide repeat proteins"/>
    <property type="match status" value="1"/>
</dbReference>
<evidence type="ECO:0000313" key="3">
    <source>
        <dbReference type="EMBL" id="KHD97599.1"/>
    </source>
</evidence>
<dbReference type="EMBL" id="JSUH01000007">
    <property type="protein sequence ID" value="KHD97599.1"/>
    <property type="molecule type" value="Genomic_DNA"/>
</dbReference>
<proteinExistence type="predicted"/>
<dbReference type="PANTHER" id="PTHR23416">
    <property type="entry name" value="SIALIC ACID SYNTHASE-RELATED"/>
    <property type="match status" value="1"/>
</dbReference>
<accession>A0A0A6VUM9</accession>
<keyword evidence="1 3" id="KW-0808">Transferase</keyword>